<dbReference type="RefSeq" id="WP_185793880.1">
    <property type="nucleotide sequence ID" value="NZ_JACMYH010000001.1"/>
</dbReference>
<dbReference type="PROSITE" id="PS51352">
    <property type="entry name" value="THIOREDOXIN_2"/>
    <property type="match status" value="1"/>
</dbReference>
<reference evidence="7 8" key="1">
    <citation type="submission" date="2020-08" db="EMBL/GenBank/DDBJ databases">
        <title>Pseudomonas sp. nov.</title>
        <authorList>
            <person name="Gieschler S."/>
            <person name="Fiedler G."/>
            <person name="Brinks E."/>
            <person name="Boehnlein C."/>
            <person name="Franz C.M.A.P."/>
            <person name="Kabisch J."/>
        </authorList>
    </citation>
    <scope>NUCLEOTIDE SEQUENCE [LARGE SCALE GENOMIC DNA]</scope>
    <source>
        <strain evidence="7 8">MBT-2</strain>
    </source>
</reference>
<feature type="transmembrane region" description="Helical" evidence="5">
    <location>
        <begin position="12"/>
        <end position="32"/>
    </location>
</feature>
<gene>
    <name evidence="7" type="ORF">H7993_06845</name>
</gene>
<dbReference type="PROSITE" id="PS00194">
    <property type="entry name" value="THIOREDOXIN_1"/>
    <property type="match status" value="1"/>
</dbReference>
<dbReference type="InterPro" id="IPR017937">
    <property type="entry name" value="Thioredoxin_CS"/>
</dbReference>
<sequence>MLSLAVGPFALSLHHLLILLALGLASLVGWQLARKGFGSNPEALIFRLFLLCLVVARGAFVLRYWAQYRQDLWQIPDIRDGGFLLWPGLLVSALMALVCAWRRPLIRRTLGWSLASGLLFWTLASLGSHGYQQARHSQLPEVTLHTATGQPVALRSYGGKPMVINLWASWCPPCRREMPVLLEMQKLHPEVRFLFVNHGETAQIVASFAGTTGLDLTQVLFDSQGELGRALGSVALPTTLFYSSEGKLLGSHLGELSKASLQHALETFPAQ</sequence>
<feature type="transmembrane region" description="Helical" evidence="5">
    <location>
        <begin position="44"/>
        <end position="64"/>
    </location>
</feature>
<evidence type="ECO:0000256" key="5">
    <source>
        <dbReference type="SAM" id="Phobius"/>
    </source>
</evidence>
<feature type="transmembrane region" description="Helical" evidence="5">
    <location>
        <begin position="84"/>
        <end position="101"/>
    </location>
</feature>
<dbReference type="GO" id="GO:0015036">
    <property type="term" value="F:disulfide oxidoreductase activity"/>
    <property type="evidence" value="ECO:0007669"/>
    <property type="project" value="UniProtKB-ARBA"/>
</dbReference>
<organism evidence="7 8">
    <name type="scientific">Pseudomonas baltica</name>
    <dbReference type="NCBI Taxonomy" id="2762576"/>
    <lineage>
        <taxon>Bacteria</taxon>
        <taxon>Pseudomonadati</taxon>
        <taxon>Pseudomonadota</taxon>
        <taxon>Gammaproteobacteria</taxon>
        <taxon>Pseudomonadales</taxon>
        <taxon>Pseudomonadaceae</taxon>
        <taxon>Pseudomonas</taxon>
    </lineage>
</organism>
<comment type="subcellular location">
    <subcellularLocation>
        <location evidence="1">Cell envelope</location>
    </subcellularLocation>
</comment>
<dbReference type="InterPro" id="IPR050553">
    <property type="entry name" value="Thioredoxin_ResA/DsbE_sf"/>
</dbReference>
<proteinExistence type="predicted"/>
<dbReference type="SUPFAM" id="SSF52833">
    <property type="entry name" value="Thioredoxin-like"/>
    <property type="match status" value="1"/>
</dbReference>
<dbReference type="CDD" id="cd02966">
    <property type="entry name" value="TlpA_like_family"/>
    <property type="match status" value="1"/>
</dbReference>
<accession>A0A7X1G5F5</accession>
<dbReference type="PANTHER" id="PTHR42852:SF6">
    <property type="entry name" value="THIOL:DISULFIDE INTERCHANGE PROTEIN DSBE"/>
    <property type="match status" value="1"/>
</dbReference>
<dbReference type="GO" id="GO:0005886">
    <property type="term" value="C:plasma membrane"/>
    <property type="evidence" value="ECO:0007669"/>
    <property type="project" value="InterPro"/>
</dbReference>
<evidence type="ECO:0000256" key="1">
    <source>
        <dbReference type="ARBA" id="ARBA00004196"/>
    </source>
</evidence>
<dbReference type="InterPro" id="IPR013740">
    <property type="entry name" value="Redoxin"/>
</dbReference>
<keyword evidence="5" id="KW-1133">Transmembrane helix</keyword>
<evidence type="ECO:0000313" key="8">
    <source>
        <dbReference type="Proteomes" id="UP000546173"/>
    </source>
</evidence>
<name>A0A7X1G5F5_9PSED</name>
<dbReference type="GO" id="GO:0008961">
    <property type="term" value="F:phosphatidylglycerol-prolipoprotein diacylglyceryl transferase activity"/>
    <property type="evidence" value="ECO:0007669"/>
    <property type="project" value="InterPro"/>
</dbReference>
<evidence type="ECO:0000256" key="2">
    <source>
        <dbReference type="ARBA" id="ARBA00022748"/>
    </source>
</evidence>
<dbReference type="GO" id="GO:0042158">
    <property type="term" value="P:lipoprotein biosynthetic process"/>
    <property type="evidence" value="ECO:0007669"/>
    <property type="project" value="InterPro"/>
</dbReference>
<keyword evidence="2" id="KW-0201">Cytochrome c-type biogenesis</keyword>
<comment type="caution">
    <text evidence="7">The sequence shown here is derived from an EMBL/GenBank/DDBJ whole genome shotgun (WGS) entry which is preliminary data.</text>
</comment>
<protein>
    <submittedName>
        <fullName evidence="7">TlpA family protein disulfide reductase</fullName>
    </submittedName>
</protein>
<dbReference type="InterPro" id="IPR036249">
    <property type="entry name" value="Thioredoxin-like_sf"/>
</dbReference>
<evidence type="ECO:0000256" key="3">
    <source>
        <dbReference type="ARBA" id="ARBA00023157"/>
    </source>
</evidence>
<dbReference type="Proteomes" id="UP000546173">
    <property type="component" value="Unassembled WGS sequence"/>
</dbReference>
<dbReference type="EMBL" id="JACMYH010000001">
    <property type="protein sequence ID" value="MBC2678109.1"/>
    <property type="molecule type" value="Genomic_DNA"/>
</dbReference>
<keyword evidence="5" id="KW-0472">Membrane</keyword>
<evidence type="ECO:0000313" key="7">
    <source>
        <dbReference type="EMBL" id="MBC2678109.1"/>
    </source>
</evidence>
<dbReference type="Gene3D" id="3.40.30.10">
    <property type="entry name" value="Glutaredoxin"/>
    <property type="match status" value="1"/>
</dbReference>
<dbReference type="InterPro" id="IPR001640">
    <property type="entry name" value="Lgt"/>
</dbReference>
<dbReference type="Pfam" id="PF01790">
    <property type="entry name" value="LGT"/>
    <property type="match status" value="1"/>
</dbReference>
<keyword evidence="5" id="KW-0812">Transmembrane</keyword>
<keyword evidence="8" id="KW-1185">Reference proteome</keyword>
<keyword evidence="3" id="KW-1015">Disulfide bond</keyword>
<evidence type="ECO:0000256" key="4">
    <source>
        <dbReference type="ARBA" id="ARBA00023284"/>
    </source>
</evidence>
<dbReference type="AlphaFoldDB" id="A0A7X1G5F5"/>
<dbReference type="Pfam" id="PF08534">
    <property type="entry name" value="Redoxin"/>
    <property type="match status" value="1"/>
</dbReference>
<evidence type="ECO:0000259" key="6">
    <source>
        <dbReference type="PROSITE" id="PS51352"/>
    </source>
</evidence>
<feature type="domain" description="Thioredoxin" evidence="6">
    <location>
        <begin position="133"/>
        <end position="270"/>
    </location>
</feature>
<dbReference type="GO" id="GO:0030313">
    <property type="term" value="C:cell envelope"/>
    <property type="evidence" value="ECO:0007669"/>
    <property type="project" value="UniProtKB-SubCell"/>
</dbReference>
<dbReference type="GO" id="GO:0017004">
    <property type="term" value="P:cytochrome complex assembly"/>
    <property type="evidence" value="ECO:0007669"/>
    <property type="project" value="UniProtKB-KW"/>
</dbReference>
<dbReference type="PANTHER" id="PTHR42852">
    <property type="entry name" value="THIOL:DISULFIDE INTERCHANGE PROTEIN DSBE"/>
    <property type="match status" value="1"/>
</dbReference>
<keyword evidence="4" id="KW-0676">Redox-active center</keyword>
<dbReference type="InterPro" id="IPR013766">
    <property type="entry name" value="Thioredoxin_domain"/>
</dbReference>